<protein>
    <submittedName>
        <fullName evidence="1">Uncharacterized protein</fullName>
    </submittedName>
</protein>
<comment type="caution">
    <text evidence="1">The sequence shown here is derived from an EMBL/GenBank/DDBJ whole genome shotgun (WGS) entry which is preliminary data.</text>
</comment>
<name>A0ACB8ZQC5_CICIN</name>
<keyword evidence="2" id="KW-1185">Reference proteome</keyword>
<accession>A0ACB8ZQC5</accession>
<reference evidence="2" key="1">
    <citation type="journal article" date="2022" name="Mol. Ecol. Resour.">
        <title>The genomes of chicory, endive, great burdock and yacon provide insights into Asteraceae palaeo-polyploidization history and plant inulin production.</title>
        <authorList>
            <person name="Fan W."/>
            <person name="Wang S."/>
            <person name="Wang H."/>
            <person name="Wang A."/>
            <person name="Jiang F."/>
            <person name="Liu H."/>
            <person name="Zhao H."/>
            <person name="Xu D."/>
            <person name="Zhang Y."/>
        </authorList>
    </citation>
    <scope>NUCLEOTIDE SEQUENCE [LARGE SCALE GENOMIC DNA]</scope>
    <source>
        <strain evidence="2">cv. Punajuju</strain>
    </source>
</reference>
<evidence type="ECO:0000313" key="2">
    <source>
        <dbReference type="Proteomes" id="UP001055811"/>
    </source>
</evidence>
<organism evidence="1 2">
    <name type="scientific">Cichorium intybus</name>
    <name type="common">Chicory</name>
    <dbReference type="NCBI Taxonomy" id="13427"/>
    <lineage>
        <taxon>Eukaryota</taxon>
        <taxon>Viridiplantae</taxon>
        <taxon>Streptophyta</taxon>
        <taxon>Embryophyta</taxon>
        <taxon>Tracheophyta</taxon>
        <taxon>Spermatophyta</taxon>
        <taxon>Magnoliopsida</taxon>
        <taxon>eudicotyledons</taxon>
        <taxon>Gunneridae</taxon>
        <taxon>Pentapetalae</taxon>
        <taxon>asterids</taxon>
        <taxon>campanulids</taxon>
        <taxon>Asterales</taxon>
        <taxon>Asteraceae</taxon>
        <taxon>Cichorioideae</taxon>
        <taxon>Cichorieae</taxon>
        <taxon>Cichoriinae</taxon>
        <taxon>Cichorium</taxon>
    </lineage>
</organism>
<reference evidence="1 2" key="2">
    <citation type="journal article" date="2022" name="Mol. Ecol. Resour.">
        <title>The genomes of chicory, endive, great burdock and yacon provide insights into Asteraceae paleo-polyploidization history and plant inulin production.</title>
        <authorList>
            <person name="Fan W."/>
            <person name="Wang S."/>
            <person name="Wang H."/>
            <person name="Wang A."/>
            <person name="Jiang F."/>
            <person name="Liu H."/>
            <person name="Zhao H."/>
            <person name="Xu D."/>
            <person name="Zhang Y."/>
        </authorList>
    </citation>
    <scope>NUCLEOTIDE SEQUENCE [LARGE SCALE GENOMIC DNA]</scope>
    <source>
        <strain evidence="2">cv. Punajuju</strain>
        <tissue evidence="1">Leaves</tissue>
    </source>
</reference>
<proteinExistence type="predicted"/>
<dbReference type="EMBL" id="CM042016">
    <property type="protein sequence ID" value="KAI3699423.1"/>
    <property type="molecule type" value="Genomic_DNA"/>
</dbReference>
<dbReference type="Proteomes" id="UP001055811">
    <property type="component" value="Linkage Group LG08"/>
</dbReference>
<evidence type="ECO:0000313" key="1">
    <source>
        <dbReference type="EMBL" id="KAI3699423.1"/>
    </source>
</evidence>
<sequence>MTNMLRKWRGQNQHENEPLDHDKMIKELRTAIGPLSGHASKFCTDACLRRYLEARSWNLEKAMKMLKETLEWRSNYKPHEIRWHQVEKEGETGKVSRANFVDRFGRPVLIMRPGKQNTKTGEGNVRHLVYLIENAILNLPEGQEQMSWLIDFTGYTMNATNIQPKTARDIINVTQSHYPERLAIIVLYNPPKIFQALFKVISYFIDPKTYLKIKFVYPNDKDSIEIMKSYFDTENLPSEFGGKANLSLKYDHEEFSKLMIEDDIKSAKFWNSDDDTNDHCVTPKPEPTS</sequence>
<gene>
    <name evidence="1" type="ORF">L2E82_43730</name>
</gene>